<keyword evidence="1" id="KW-0472">Membrane</keyword>
<sequence>MNIHVRISFPQRSGVSLIEVTFAIGVVLIGLVGLTSILPLAGRRAQDSLDFDTAAAISDAVANEVLARDVINDASLSGTSLQLGTPSNPVVRPFCLDPYLINNASVASSLRYDLSVFPFYDSAHDPLLDPSTSYTNTPGFVGQPRMQRVGLSAWTTLTANQQFEVARTWVESSDDLSQLRPKDRSFPAILTGLKATSSSTFVSGKRVPTGAYSWMVTVDPDSQSRHASMAVVVFQRRERVSEFPTTVAATPDENELAERIALVESPVGFAGGAGGTVRLLSSGNTLPNLTSGDWLMLSRTISPDAATANEVIASQVHRWYRVIGTDREATIYTPTDNSTVDGITVPTADSSVDRASDTTVWSRTVILDGSDWDFTPTATGNWRTYATLVEDVVMVNEMTISLAGF</sequence>
<keyword evidence="1" id="KW-0812">Transmembrane</keyword>
<keyword evidence="1" id="KW-1133">Transmembrane helix</keyword>
<gene>
    <name evidence="2" type="ORF">NB063_14180</name>
</gene>
<proteinExistence type="predicted"/>
<reference evidence="2 3" key="1">
    <citation type="journal article" date="2022" name="Syst. Appl. Microbiol.">
        <title>Rhodopirellula aestuarii sp. nov., a novel member of the genus Rhodopirellula isolated from brackish sediments collected in the Tagus River estuary, Portugal.</title>
        <authorList>
            <person name="Vitorino I.R."/>
            <person name="Klimek D."/>
            <person name="Calusinska M."/>
            <person name="Lobo-da-Cunha A."/>
            <person name="Vasconcelos V."/>
            <person name="Lage O.M."/>
        </authorList>
    </citation>
    <scope>NUCLEOTIDE SEQUENCE [LARGE SCALE GENOMIC DNA]</scope>
    <source>
        <strain evidence="2 3">ICT_H3.1</strain>
    </source>
</reference>
<accession>A0ABT0U5Z1</accession>
<protein>
    <submittedName>
        <fullName evidence="2">Uncharacterized protein</fullName>
    </submittedName>
</protein>
<comment type="caution">
    <text evidence="2">The sequence shown here is derived from an EMBL/GenBank/DDBJ whole genome shotgun (WGS) entry which is preliminary data.</text>
</comment>
<evidence type="ECO:0000313" key="3">
    <source>
        <dbReference type="Proteomes" id="UP001202961"/>
    </source>
</evidence>
<dbReference type="EMBL" id="JAMQBK010000036">
    <property type="protein sequence ID" value="MCM2371756.1"/>
    <property type="molecule type" value="Genomic_DNA"/>
</dbReference>
<feature type="transmembrane region" description="Helical" evidence="1">
    <location>
        <begin position="20"/>
        <end position="41"/>
    </location>
</feature>
<organism evidence="2 3">
    <name type="scientific">Aporhodopirellula aestuarii</name>
    <dbReference type="NCBI Taxonomy" id="2950107"/>
    <lineage>
        <taxon>Bacteria</taxon>
        <taxon>Pseudomonadati</taxon>
        <taxon>Planctomycetota</taxon>
        <taxon>Planctomycetia</taxon>
        <taxon>Pirellulales</taxon>
        <taxon>Pirellulaceae</taxon>
        <taxon>Aporhodopirellula</taxon>
    </lineage>
</organism>
<dbReference type="InterPro" id="IPR012902">
    <property type="entry name" value="N_methyl_site"/>
</dbReference>
<keyword evidence="3" id="KW-1185">Reference proteome</keyword>
<evidence type="ECO:0000313" key="2">
    <source>
        <dbReference type="EMBL" id="MCM2371756.1"/>
    </source>
</evidence>
<dbReference type="RefSeq" id="WP_250929386.1">
    <property type="nucleotide sequence ID" value="NZ_JAMQBK010000036.1"/>
</dbReference>
<dbReference type="Proteomes" id="UP001202961">
    <property type="component" value="Unassembled WGS sequence"/>
</dbReference>
<evidence type="ECO:0000256" key="1">
    <source>
        <dbReference type="SAM" id="Phobius"/>
    </source>
</evidence>
<dbReference type="PROSITE" id="PS00409">
    <property type="entry name" value="PROKAR_NTER_METHYL"/>
    <property type="match status" value="1"/>
</dbReference>
<name>A0ABT0U5Z1_9BACT</name>